<dbReference type="Proteomes" id="UP000014974">
    <property type="component" value="Unassembled WGS sequence"/>
</dbReference>
<comment type="caution">
    <text evidence="1">The sequence shown here is derived from an EMBL/GenBank/DDBJ whole genome shotgun (WGS) entry which is preliminary data.</text>
</comment>
<reference evidence="1 2" key="1">
    <citation type="journal article" date="2013" name="Genome Announc.">
        <title>Draft Genome Sequence of Cyclobacterium qasimii Strain M12-11BT, Isolated from Arctic Marine Sediment.</title>
        <authorList>
            <person name="Shivaji S."/>
            <person name="Ara S."/>
            <person name="Singh A."/>
            <person name="Kumar Pinnaka A."/>
        </authorList>
    </citation>
    <scope>NUCLEOTIDE SEQUENCE [LARGE SCALE GENOMIC DNA]</scope>
    <source>
        <strain evidence="1 2">M12-11B</strain>
    </source>
</reference>
<gene>
    <name evidence="1" type="ORF">ADICYQ_2871</name>
</gene>
<sequence length="41" mass="5185">MGFVKLFLIKNIYYAFQKYNYWNAIFGNYTYFKPQPILYFR</sequence>
<accession>S7VDR9</accession>
<dbReference type="STRING" id="641524.ADICYQ_2871"/>
<dbReference type="EMBL" id="ATNM01000109">
    <property type="protein sequence ID" value="EPR68151.1"/>
    <property type="molecule type" value="Genomic_DNA"/>
</dbReference>
<dbReference type="AlphaFoldDB" id="S7VDR9"/>
<protein>
    <submittedName>
        <fullName evidence="1">Uncharacterized protein</fullName>
    </submittedName>
</protein>
<name>S7VDR9_9BACT</name>
<proteinExistence type="predicted"/>
<evidence type="ECO:0000313" key="2">
    <source>
        <dbReference type="Proteomes" id="UP000014974"/>
    </source>
</evidence>
<organism evidence="1 2">
    <name type="scientific">Cyclobacterium qasimii M12-11B</name>
    <dbReference type="NCBI Taxonomy" id="641524"/>
    <lineage>
        <taxon>Bacteria</taxon>
        <taxon>Pseudomonadati</taxon>
        <taxon>Bacteroidota</taxon>
        <taxon>Cytophagia</taxon>
        <taxon>Cytophagales</taxon>
        <taxon>Cyclobacteriaceae</taxon>
        <taxon>Cyclobacterium</taxon>
    </lineage>
</organism>
<evidence type="ECO:0000313" key="1">
    <source>
        <dbReference type="EMBL" id="EPR68151.1"/>
    </source>
</evidence>